<keyword evidence="2" id="KW-1003">Cell membrane</keyword>
<dbReference type="Pfam" id="PF13190">
    <property type="entry name" value="PDGLE"/>
    <property type="match status" value="1"/>
</dbReference>
<proteinExistence type="predicted"/>
<feature type="domain" description="PDGLE" evidence="7">
    <location>
        <begin position="6"/>
        <end position="106"/>
    </location>
</feature>
<evidence type="ECO:0000256" key="6">
    <source>
        <dbReference type="SAM" id="Phobius"/>
    </source>
</evidence>
<evidence type="ECO:0000256" key="2">
    <source>
        <dbReference type="ARBA" id="ARBA00022475"/>
    </source>
</evidence>
<dbReference type="EMBL" id="AP022599">
    <property type="protein sequence ID" value="BBY79094.1"/>
    <property type="molecule type" value="Genomic_DNA"/>
</dbReference>
<evidence type="ECO:0000259" key="7">
    <source>
        <dbReference type="Pfam" id="PF13190"/>
    </source>
</evidence>
<evidence type="ECO:0000313" key="8">
    <source>
        <dbReference type="EMBL" id="BBY79094.1"/>
    </source>
</evidence>
<evidence type="ECO:0000313" key="9">
    <source>
        <dbReference type="Proteomes" id="UP000467252"/>
    </source>
</evidence>
<dbReference type="AlphaFoldDB" id="A0A7I7UCB1"/>
<comment type="subcellular location">
    <subcellularLocation>
        <location evidence="1">Cell membrane</location>
    </subcellularLocation>
</comment>
<organism evidence="8 9">
    <name type="scientific">Mycolicibacterium pulveris</name>
    <name type="common">Mycobacterium pulveris</name>
    <dbReference type="NCBI Taxonomy" id="36813"/>
    <lineage>
        <taxon>Bacteria</taxon>
        <taxon>Bacillati</taxon>
        <taxon>Actinomycetota</taxon>
        <taxon>Actinomycetes</taxon>
        <taxon>Mycobacteriales</taxon>
        <taxon>Mycobacteriaceae</taxon>
        <taxon>Mycolicibacterium</taxon>
    </lineage>
</organism>
<keyword evidence="4 6" id="KW-1133">Transmembrane helix</keyword>
<dbReference type="InterPro" id="IPR025937">
    <property type="entry name" value="PDGLE_dom"/>
</dbReference>
<feature type="transmembrane region" description="Helical" evidence="6">
    <location>
        <begin position="84"/>
        <end position="105"/>
    </location>
</feature>
<accession>A0A7I7UCB1</accession>
<feature type="transmembrane region" description="Helical" evidence="6">
    <location>
        <begin position="7"/>
        <end position="26"/>
    </location>
</feature>
<reference evidence="8 9" key="1">
    <citation type="journal article" date="2019" name="Emerg. Microbes Infect.">
        <title>Comprehensive subspecies identification of 175 nontuberculous mycobacteria species based on 7547 genomic profiles.</title>
        <authorList>
            <person name="Matsumoto Y."/>
            <person name="Kinjo T."/>
            <person name="Motooka D."/>
            <person name="Nabeya D."/>
            <person name="Jung N."/>
            <person name="Uechi K."/>
            <person name="Horii T."/>
            <person name="Iida T."/>
            <person name="Fujita J."/>
            <person name="Nakamura S."/>
        </authorList>
    </citation>
    <scope>NUCLEOTIDE SEQUENCE [LARGE SCALE GENOMIC DNA]</scope>
    <source>
        <strain evidence="8 9">JCM 6370</strain>
    </source>
</reference>
<sequence length="123" mass="12525">MSSRWRFWVAFAAVTLLIAGVVSYFASSSPDGLDATTLRGCEVAETADGEQLTGHCIAQHADEHALSGSPLADYAIGGVGGTGGIAGVIGVLVTVAVAGLLFWSIAHRRRRSPRSAGAGRSAG</sequence>
<name>A0A7I7UCB1_MYCPV</name>
<evidence type="ECO:0000256" key="1">
    <source>
        <dbReference type="ARBA" id="ARBA00004236"/>
    </source>
</evidence>
<evidence type="ECO:0000256" key="4">
    <source>
        <dbReference type="ARBA" id="ARBA00022989"/>
    </source>
</evidence>
<keyword evidence="5 6" id="KW-0472">Membrane</keyword>
<dbReference type="GO" id="GO:0005886">
    <property type="term" value="C:plasma membrane"/>
    <property type="evidence" value="ECO:0007669"/>
    <property type="project" value="UniProtKB-SubCell"/>
</dbReference>
<gene>
    <name evidence="8" type="ORF">MPUL_02520</name>
</gene>
<protein>
    <submittedName>
        <fullName evidence="8">Membrane protein</fullName>
    </submittedName>
</protein>
<dbReference type="RefSeq" id="WP_163896671.1">
    <property type="nucleotide sequence ID" value="NZ_AP022599.1"/>
</dbReference>
<keyword evidence="3 6" id="KW-0812">Transmembrane</keyword>
<evidence type="ECO:0000256" key="3">
    <source>
        <dbReference type="ARBA" id="ARBA00022692"/>
    </source>
</evidence>
<keyword evidence="9" id="KW-1185">Reference proteome</keyword>
<evidence type="ECO:0000256" key="5">
    <source>
        <dbReference type="ARBA" id="ARBA00023136"/>
    </source>
</evidence>
<dbReference type="Proteomes" id="UP000467252">
    <property type="component" value="Chromosome"/>
</dbReference>